<dbReference type="EMBL" id="BK032724">
    <property type="protein sequence ID" value="DAF56967.1"/>
    <property type="molecule type" value="Genomic_DNA"/>
</dbReference>
<protein>
    <submittedName>
        <fullName evidence="1">Uncharacterized protein</fullName>
    </submittedName>
</protein>
<sequence>MKAIIEKQGRCIGGETNIKVGLYDVGGGNCSIRILTGVRTFSKMIMCLELTKTTLNNAKAKYYEVLAPLEELWEINENADND</sequence>
<reference evidence="1" key="1">
    <citation type="journal article" date="2021" name="Proc. Natl. Acad. Sci. U.S.A.">
        <title>A Catalog of Tens of Thousands of Viruses from Human Metagenomes Reveals Hidden Associations with Chronic Diseases.</title>
        <authorList>
            <person name="Tisza M.J."/>
            <person name="Buck C.B."/>
        </authorList>
    </citation>
    <scope>NUCLEOTIDE SEQUENCE</scope>
    <source>
        <strain evidence="1">CtiJm4</strain>
    </source>
</reference>
<proteinExistence type="predicted"/>
<evidence type="ECO:0000313" key="1">
    <source>
        <dbReference type="EMBL" id="DAF56967.1"/>
    </source>
</evidence>
<organism evidence="1">
    <name type="scientific">Siphoviridae sp. ctiJm4</name>
    <dbReference type="NCBI Taxonomy" id="2827916"/>
    <lineage>
        <taxon>Viruses</taxon>
        <taxon>Duplodnaviria</taxon>
        <taxon>Heunggongvirae</taxon>
        <taxon>Uroviricota</taxon>
        <taxon>Caudoviricetes</taxon>
    </lineage>
</organism>
<accession>A0A8S5T1X2</accession>
<name>A0A8S5T1X2_9CAUD</name>